<dbReference type="InterPro" id="IPR001046">
    <property type="entry name" value="NRAMP_fam"/>
</dbReference>
<organism evidence="8 9">
    <name type="scientific">Candidatus Bacteroides merdigallinarum</name>
    <dbReference type="NCBI Taxonomy" id="2838473"/>
    <lineage>
        <taxon>Bacteria</taxon>
        <taxon>Pseudomonadati</taxon>
        <taxon>Bacteroidota</taxon>
        <taxon>Bacteroidia</taxon>
        <taxon>Bacteroidales</taxon>
        <taxon>Bacteroidaceae</taxon>
        <taxon>Bacteroides</taxon>
    </lineage>
</organism>
<dbReference type="PANTHER" id="PTHR11706:SF33">
    <property type="entry name" value="NATURAL RESISTANCE-ASSOCIATED MACROPHAGE PROTEIN 2"/>
    <property type="match status" value="1"/>
</dbReference>
<feature type="transmembrane region" description="Helical" evidence="7">
    <location>
        <begin position="21"/>
        <end position="40"/>
    </location>
</feature>
<comment type="subcellular location">
    <subcellularLocation>
        <location evidence="1">Membrane</location>
        <topology evidence="1">Multi-pass membrane protein</topology>
    </subcellularLocation>
</comment>
<feature type="transmembrane region" description="Helical" evidence="7">
    <location>
        <begin position="245"/>
        <end position="267"/>
    </location>
</feature>
<feature type="transmembrane region" description="Helical" evidence="7">
    <location>
        <begin position="128"/>
        <end position="147"/>
    </location>
</feature>
<keyword evidence="3 7" id="KW-0812">Transmembrane</keyword>
<dbReference type="GO" id="GO:0015086">
    <property type="term" value="F:cadmium ion transmembrane transporter activity"/>
    <property type="evidence" value="ECO:0007669"/>
    <property type="project" value="TreeGrafter"/>
</dbReference>
<evidence type="ECO:0000256" key="4">
    <source>
        <dbReference type="ARBA" id="ARBA00022847"/>
    </source>
</evidence>
<feature type="transmembrane region" description="Helical" evidence="7">
    <location>
        <begin position="400"/>
        <end position="419"/>
    </location>
</feature>
<reference evidence="8" key="2">
    <citation type="submission" date="2021-04" db="EMBL/GenBank/DDBJ databases">
        <authorList>
            <person name="Gilroy R."/>
        </authorList>
    </citation>
    <scope>NUCLEOTIDE SEQUENCE</scope>
    <source>
        <strain evidence="8">ChiHjej9B8-1298</strain>
    </source>
</reference>
<feature type="transmembrane region" description="Helical" evidence="7">
    <location>
        <begin position="101"/>
        <end position="122"/>
    </location>
</feature>
<dbReference type="Pfam" id="PF01566">
    <property type="entry name" value="Nramp"/>
    <property type="match status" value="1"/>
</dbReference>
<dbReference type="EMBL" id="DXBX01000078">
    <property type="protein sequence ID" value="HIZ33739.1"/>
    <property type="molecule type" value="Genomic_DNA"/>
</dbReference>
<feature type="transmembrane region" description="Helical" evidence="7">
    <location>
        <begin position="52"/>
        <end position="70"/>
    </location>
</feature>
<keyword evidence="4" id="KW-0769">Symport</keyword>
<dbReference type="NCBIfam" id="NF037982">
    <property type="entry name" value="Nramp_1"/>
    <property type="match status" value="1"/>
</dbReference>
<evidence type="ECO:0000313" key="9">
    <source>
        <dbReference type="Proteomes" id="UP000824028"/>
    </source>
</evidence>
<evidence type="ECO:0000256" key="1">
    <source>
        <dbReference type="ARBA" id="ARBA00004141"/>
    </source>
</evidence>
<evidence type="ECO:0000256" key="2">
    <source>
        <dbReference type="ARBA" id="ARBA00022448"/>
    </source>
</evidence>
<evidence type="ECO:0000256" key="5">
    <source>
        <dbReference type="ARBA" id="ARBA00022989"/>
    </source>
</evidence>
<keyword evidence="2" id="KW-0813">Transport</keyword>
<keyword evidence="5 7" id="KW-1133">Transmembrane helix</keyword>
<feature type="transmembrane region" description="Helical" evidence="7">
    <location>
        <begin position="159"/>
        <end position="177"/>
    </location>
</feature>
<dbReference type="AlphaFoldDB" id="A0A9D2E9Z1"/>
<dbReference type="PRINTS" id="PR00447">
    <property type="entry name" value="NATRESASSCMP"/>
</dbReference>
<accession>A0A9D2E9Z1</accession>
<reference evidence="8" key="1">
    <citation type="journal article" date="2021" name="PeerJ">
        <title>Extensive microbial diversity within the chicken gut microbiome revealed by metagenomics and culture.</title>
        <authorList>
            <person name="Gilroy R."/>
            <person name="Ravi A."/>
            <person name="Getino M."/>
            <person name="Pursley I."/>
            <person name="Horton D.L."/>
            <person name="Alikhan N.F."/>
            <person name="Baker D."/>
            <person name="Gharbi K."/>
            <person name="Hall N."/>
            <person name="Watson M."/>
            <person name="Adriaenssens E.M."/>
            <person name="Foster-Nyarko E."/>
            <person name="Jarju S."/>
            <person name="Secka A."/>
            <person name="Antonio M."/>
            <person name="Oren A."/>
            <person name="Chaudhuri R.R."/>
            <person name="La Ragione R."/>
            <person name="Hildebrand F."/>
            <person name="Pallen M.J."/>
        </authorList>
    </citation>
    <scope>NUCLEOTIDE SEQUENCE</scope>
    <source>
        <strain evidence="8">ChiHjej9B8-1298</strain>
    </source>
</reference>
<evidence type="ECO:0000256" key="3">
    <source>
        <dbReference type="ARBA" id="ARBA00022692"/>
    </source>
</evidence>
<name>A0A9D2E9Z1_9BACE</name>
<feature type="transmembrane region" description="Helical" evidence="7">
    <location>
        <begin position="292"/>
        <end position="323"/>
    </location>
</feature>
<comment type="caution">
    <text evidence="8">The sequence shown here is derived from an EMBL/GenBank/DDBJ whole genome shotgun (WGS) entry which is preliminary data.</text>
</comment>
<feature type="transmembrane region" description="Helical" evidence="7">
    <location>
        <begin position="359"/>
        <end position="380"/>
    </location>
</feature>
<sequence>MKNFLKDLRRRDHKRYLGGLDLLRYIGPGLLVTVGFIDPGNWASNFAAGSEFGYALLWVVTLSTIMLIILQHNVAHLGIVTGLCLSEAANKYAPRWVARPVLATAVAASVSTSLAEILGGAIALQMLFGLELVCGAVLVTVFVLVMLFTNSYKRIERAIIGFVSIIGLSFIYELFLVDIEWPQALRGWTVPSLPEGSLLVVMSVLGAVVMPHNLFLHSEVVQSREYHKRDDATIRRRLKYEFADTLFSMLVGWAINSAMILLAATTFHREGIPVEELQQAQSLLEPLLGGNAAVIFALALLLAGLSSTITSGMAAGSIFAGLFDEPYNIRDTHSQVGVILSLGIALLLIVFIGDPFRGLLVSQMVLSLQLPFTVFLQVWLTSSPRVMGKYVNRRPTTVVLCLLAGLVTVLNLWLLVSLIV</sequence>
<protein>
    <submittedName>
        <fullName evidence="8">Nramp family divalent metal transporter</fullName>
    </submittedName>
</protein>
<evidence type="ECO:0000256" key="7">
    <source>
        <dbReference type="SAM" id="Phobius"/>
    </source>
</evidence>
<feature type="transmembrane region" description="Helical" evidence="7">
    <location>
        <begin position="197"/>
        <end position="216"/>
    </location>
</feature>
<dbReference type="Proteomes" id="UP000824028">
    <property type="component" value="Unassembled WGS sequence"/>
</dbReference>
<proteinExistence type="predicted"/>
<dbReference type="PANTHER" id="PTHR11706">
    <property type="entry name" value="SOLUTE CARRIER PROTEIN FAMILY 11 MEMBER"/>
    <property type="match status" value="1"/>
</dbReference>
<dbReference type="GO" id="GO:0034755">
    <property type="term" value="P:iron ion transmembrane transport"/>
    <property type="evidence" value="ECO:0007669"/>
    <property type="project" value="TreeGrafter"/>
</dbReference>
<dbReference type="GO" id="GO:0005384">
    <property type="term" value="F:manganese ion transmembrane transporter activity"/>
    <property type="evidence" value="ECO:0007669"/>
    <property type="project" value="TreeGrafter"/>
</dbReference>
<gene>
    <name evidence="8" type="ORF">H9814_09445</name>
</gene>
<evidence type="ECO:0000313" key="8">
    <source>
        <dbReference type="EMBL" id="HIZ33739.1"/>
    </source>
</evidence>
<keyword evidence="6 7" id="KW-0472">Membrane</keyword>
<evidence type="ECO:0000256" key="6">
    <source>
        <dbReference type="ARBA" id="ARBA00023136"/>
    </source>
</evidence>
<dbReference type="GO" id="GO:0015293">
    <property type="term" value="F:symporter activity"/>
    <property type="evidence" value="ECO:0007669"/>
    <property type="project" value="UniProtKB-KW"/>
</dbReference>
<feature type="transmembrane region" description="Helical" evidence="7">
    <location>
        <begin position="335"/>
        <end position="353"/>
    </location>
</feature>
<dbReference type="GO" id="GO:0005886">
    <property type="term" value="C:plasma membrane"/>
    <property type="evidence" value="ECO:0007669"/>
    <property type="project" value="TreeGrafter"/>
</dbReference>